<dbReference type="AlphaFoldDB" id="A0A023G6N5"/>
<keyword evidence="1" id="KW-0732">Signal</keyword>
<feature type="signal peptide" evidence="1">
    <location>
        <begin position="1"/>
        <end position="22"/>
    </location>
</feature>
<feature type="chain" id="PRO_5001521725" evidence="1">
    <location>
        <begin position="23"/>
        <end position="96"/>
    </location>
</feature>
<evidence type="ECO:0000313" key="2">
    <source>
        <dbReference type="EMBL" id="JAC28488.1"/>
    </source>
</evidence>
<sequence length="96" mass="10839">MHTSTVVVIAICLLLISDVVYGARKKVPKDGCLVGKKGRRRMRDGQTVNSRFPCQQWHCSKGQVKVTNCTTKRPNLPCMNPMPGKFPTCCKYFYLC</sequence>
<reference evidence="2" key="1">
    <citation type="submission" date="2014-03" db="EMBL/GenBank/DDBJ databases">
        <title>The sialotranscriptome of Amblyomma triste, Amblyomma parvum and Amblyomma cajennense ticks, uncovered by 454-based RNA-seq.</title>
        <authorList>
            <person name="Garcia G.R."/>
            <person name="Gardinassi L.G."/>
            <person name="Ribeiro J.M."/>
            <person name="Anatriello E."/>
            <person name="Ferreira B.R."/>
            <person name="Moreira H.N."/>
            <person name="Mafra C."/>
            <person name="Olegario M.M."/>
            <person name="Szabo P.J."/>
            <person name="Miranda-Santos I.K."/>
            <person name="Maruyama S.R."/>
        </authorList>
    </citation>
    <scope>NUCLEOTIDE SEQUENCE</scope>
    <source>
        <strain evidence="2">Mato Grasso do Sul</strain>
        <tissue evidence="2">Salivary glands</tissue>
    </source>
</reference>
<name>A0A023G6N5_AMBTT</name>
<protein>
    <submittedName>
        <fullName evidence="2">Putative secreted protein</fullName>
    </submittedName>
</protein>
<organism evidence="2">
    <name type="scientific">Amblyomma triste</name>
    <name type="common">Neotropical tick</name>
    <dbReference type="NCBI Taxonomy" id="251400"/>
    <lineage>
        <taxon>Eukaryota</taxon>
        <taxon>Metazoa</taxon>
        <taxon>Ecdysozoa</taxon>
        <taxon>Arthropoda</taxon>
        <taxon>Chelicerata</taxon>
        <taxon>Arachnida</taxon>
        <taxon>Acari</taxon>
        <taxon>Parasitiformes</taxon>
        <taxon>Ixodida</taxon>
        <taxon>Ixodoidea</taxon>
        <taxon>Ixodidae</taxon>
        <taxon>Amblyomminae</taxon>
        <taxon>Amblyomma</taxon>
    </lineage>
</organism>
<dbReference type="EMBL" id="GBBM01006930">
    <property type="protein sequence ID" value="JAC28488.1"/>
    <property type="molecule type" value="mRNA"/>
</dbReference>
<accession>A0A023G6N5</accession>
<evidence type="ECO:0000256" key="1">
    <source>
        <dbReference type="SAM" id="SignalP"/>
    </source>
</evidence>
<proteinExistence type="evidence at transcript level"/>